<accession>A0A940YJU4</accession>
<dbReference type="InterPro" id="IPR015797">
    <property type="entry name" value="NUDIX_hydrolase-like_dom_sf"/>
</dbReference>
<evidence type="ECO:0000256" key="14">
    <source>
        <dbReference type="RuleBase" id="RU365096"/>
    </source>
</evidence>
<organism evidence="16 17">
    <name type="scientific">Ideonella alba</name>
    <dbReference type="NCBI Taxonomy" id="2824118"/>
    <lineage>
        <taxon>Bacteria</taxon>
        <taxon>Pseudomonadati</taxon>
        <taxon>Pseudomonadota</taxon>
        <taxon>Betaproteobacteria</taxon>
        <taxon>Burkholderiales</taxon>
        <taxon>Sphaerotilaceae</taxon>
        <taxon>Ideonella</taxon>
    </lineage>
</organism>
<keyword evidence="9" id="KW-0378">Hydrolase</keyword>
<dbReference type="PANTHER" id="PTHR42944:SF1">
    <property type="entry name" value="ADENINE DNA GLYCOSYLASE"/>
    <property type="match status" value="1"/>
</dbReference>
<dbReference type="InterPro" id="IPR023170">
    <property type="entry name" value="HhH_base_excis_C"/>
</dbReference>
<keyword evidence="12" id="KW-0234">DNA repair</keyword>
<dbReference type="GO" id="GO:0006284">
    <property type="term" value="P:base-excision repair"/>
    <property type="evidence" value="ECO:0007669"/>
    <property type="project" value="UniProtKB-UniRule"/>
</dbReference>
<evidence type="ECO:0000256" key="4">
    <source>
        <dbReference type="ARBA" id="ARBA00012045"/>
    </source>
</evidence>
<evidence type="ECO:0000313" key="16">
    <source>
        <dbReference type="EMBL" id="MBQ0931184.1"/>
    </source>
</evidence>
<evidence type="ECO:0000256" key="8">
    <source>
        <dbReference type="ARBA" id="ARBA00022763"/>
    </source>
</evidence>
<keyword evidence="8 14" id="KW-0227">DNA damage</keyword>
<dbReference type="EMBL" id="JAGQDD010000007">
    <property type="protein sequence ID" value="MBQ0931184.1"/>
    <property type="molecule type" value="Genomic_DNA"/>
</dbReference>
<evidence type="ECO:0000256" key="1">
    <source>
        <dbReference type="ARBA" id="ARBA00000843"/>
    </source>
</evidence>
<dbReference type="GO" id="GO:0051539">
    <property type="term" value="F:4 iron, 4 sulfur cluster binding"/>
    <property type="evidence" value="ECO:0007669"/>
    <property type="project" value="UniProtKB-UniRule"/>
</dbReference>
<comment type="similarity">
    <text evidence="3 14">Belongs to the Nth/MutY family.</text>
</comment>
<evidence type="ECO:0000259" key="15">
    <source>
        <dbReference type="SMART" id="SM00478"/>
    </source>
</evidence>
<dbReference type="Gene3D" id="3.90.79.10">
    <property type="entry name" value="Nucleoside Triphosphate Pyrophosphohydrolase"/>
    <property type="match status" value="1"/>
</dbReference>
<keyword evidence="7" id="KW-0479">Metal-binding</keyword>
<dbReference type="Pfam" id="PF14815">
    <property type="entry name" value="NUDIX_4"/>
    <property type="match status" value="1"/>
</dbReference>
<dbReference type="InterPro" id="IPR005760">
    <property type="entry name" value="A/G_AdeGlyc_MutY"/>
</dbReference>
<keyword evidence="10 14" id="KW-0408">Iron</keyword>
<comment type="cofactor">
    <cofactor evidence="14">
        <name>[4Fe-4S] cluster</name>
        <dbReference type="ChEBI" id="CHEBI:49883"/>
    </cofactor>
    <text evidence="14">Binds 1 [4Fe-4S] cluster.</text>
</comment>
<dbReference type="Pfam" id="PF00633">
    <property type="entry name" value="HHH"/>
    <property type="match status" value="1"/>
</dbReference>
<dbReference type="PANTHER" id="PTHR42944">
    <property type="entry name" value="ADENINE DNA GLYCOSYLASE"/>
    <property type="match status" value="1"/>
</dbReference>
<evidence type="ECO:0000256" key="2">
    <source>
        <dbReference type="ARBA" id="ARBA00002933"/>
    </source>
</evidence>
<dbReference type="Pfam" id="PF00730">
    <property type="entry name" value="HhH-GPD"/>
    <property type="match status" value="1"/>
</dbReference>
<dbReference type="GO" id="GO:0046872">
    <property type="term" value="F:metal ion binding"/>
    <property type="evidence" value="ECO:0007669"/>
    <property type="project" value="UniProtKB-UniRule"/>
</dbReference>
<comment type="caution">
    <text evidence="16">The sequence shown here is derived from an EMBL/GenBank/DDBJ whole genome shotgun (WGS) entry which is preliminary data.</text>
</comment>
<feature type="domain" description="HhH-GPD" evidence="15">
    <location>
        <begin position="37"/>
        <end position="190"/>
    </location>
</feature>
<name>A0A940YJU4_9BURK</name>
<evidence type="ECO:0000256" key="12">
    <source>
        <dbReference type="ARBA" id="ARBA00023204"/>
    </source>
</evidence>
<sequence length="346" mass="38733">MPDIATPLVAWQRQHGRHALPWQGTRDPYRVWLSEIMLQQTQVSTVLGYYERFLQRFPDVAALAAAPQDDVLTLWAGLGYYSRARHLHRCAQQVVAQHGGAFPRSAQALQDLPGIGRSTAAAIAAFCWDERVPILDGNVKRVLTRVLAFEGDLAETRVERALWAQAQDLLPTQAADMPAYTQGLMDLGATLCSQRQPRCADCPLHAHCRARAEDRTAEFPRKTRKLKRSRVALTWLWLRRADGAHWLLPRPARGVWAGLWSLPECADAADAQAAVQGWTGTATPGETFTHVLTHRDMVITPWQFRFTGEAPSVEQLQQRWPGGRWLAPAELDAVGLPAPLSRLLRR</sequence>
<evidence type="ECO:0000256" key="11">
    <source>
        <dbReference type="ARBA" id="ARBA00023014"/>
    </source>
</evidence>
<evidence type="ECO:0000256" key="13">
    <source>
        <dbReference type="ARBA" id="ARBA00023295"/>
    </source>
</evidence>
<evidence type="ECO:0000313" key="17">
    <source>
        <dbReference type="Proteomes" id="UP000676246"/>
    </source>
</evidence>
<evidence type="ECO:0000256" key="10">
    <source>
        <dbReference type="ARBA" id="ARBA00023004"/>
    </source>
</evidence>
<dbReference type="FunFam" id="1.10.340.30:FF:000002">
    <property type="entry name" value="Adenine DNA glycosylase"/>
    <property type="match status" value="1"/>
</dbReference>
<dbReference type="CDD" id="cd03431">
    <property type="entry name" value="NUDIX_DNA_Glycosylase_C-MutY"/>
    <property type="match status" value="1"/>
</dbReference>
<dbReference type="AlphaFoldDB" id="A0A940YJU4"/>
<dbReference type="GO" id="GO:0032357">
    <property type="term" value="F:oxidized purine DNA binding"/>
    <property type="evidence" value="ECO:0007669"/>
    <property type="project" value="TreeGrafter"/>
</dbReference>
<reference evidence="16 17" key="1">
    <citation type="submission" date="2021-04" db="EMBL/GenBank/DDBJ databases">
        <title>The genome sequence of Ideonella sp. 3Y2.</title>
        <authorList>
            <person name="Liu Y."/>
        </authorList>
    </citation>
    <scope>NUCLEOTIDE SEQUENCE [LARGE SCALE GENOMIC DNA]</scope>
    <source>
        <strain evidence="16 17">3Y2</strain>
    </source>
</reference>
<dbReference type="InterPro" id="IPR003265">
    <property type="entry name" value="HhH-GPD_domain"/>
</dbReference>
<dbReference type="CDD" id="cd00056">
    <property type="entry name" value="ENDO3c"/>
    <property type="match status" value="1"/>
</dbReference>
<dbReference type="SMART" id="SM00478">
    <property type="entry name" value="ENDO3c"/>
    <property type="match status" value="1"/>
</dbReference>
<proteinExistence type="inferred from homology"/>
<dbReference type="EC" id="3.2.2.31" evidence="4 14"/>
<gene>
    <name evidence="16" type="primary">mutY</name>
    <name evidence="16" type="ORF">KAK03_11870</name>
</gene>
<keyword evidence="6" id="KW-0004">4Fe-4S</keyword>
<keyword evidence="17" id="KW-1185">Reference proteome</keyword>
<comment type="function">
    <text evidence="2">Adenine glycosylase active on G-A mispairs. MutY also corrects error-prone DNA synthesis past GO lesions which are due to the oxidatively damaged form of guanine: 7,8-dihydro-8-oxoguanine (8-oxo-dGTP).</text>
</comment>
<dbReference type="Proteomes" id="UP000676246">
    <property type="component" value="Unassembled WGS sequence"/>
</dbReference>
<dbReference type="GO" id="GO:0035485">
    <property type="term" value="F:adenine/guanine mispair binding"/>
    <property type="evidence" value="ECO:0007669"/>
    <property type="project" value="TreeGrafter"/>
</dbReference>
<dbReference type="InterPro" id="IPR011257">
    <property type="entry name" value="DNA_glycosylase"/>
</dbReference>
<keyword evidence="11" id="KW-0411">Iron-sulfur</keyword>
<dbReference type="InterPro" id="IPR044298">
    <property type="entry name" value="MIG/MutY"/>
</dbReference>
<dbReference type="InterPro" id="IPR029119">
    <property type="entry name" value="MutY_C"/>
</dbReference>
<evidence type="ECO:0000256" key="5">
    <source>
        <dbReference type="ARBA" id="ARBA00022023"/>
    </source>
</evidence>
<evidence type="ECO:0000256" key="6">
    <source>
        <dbReference type="ARBA" id="ARBA00022485"/>
    </source>
</evidence>
<dbReference type="GO" id="GO:0034039">
    <property type="term" value="F:8-oxo-7,8-dihydroguanine DNA N-glycosylase activity"/>
    <property type="evidence" value="ECO:0007669"/>
    <property type="project" value="TreeGrafter"/>
</dbReference>
<dbReference type="GO" id="GO:0000701">
    <property type="term" value="F:purine-specific mismatch base pair DNA N-glycosylase activity"/>
    <property type="evidence" value="ECO:0007669"/>
    <property type="project" value="UniProtKB-EC"/>
</dbReference>
<evidence type="ECO:0000256" key="9">
    <source>
        <dbReference type="ARBA" id="ARBA00022801"/>
    </source>
</evidence>
<evidence type="ECO:0000256" key="3">
    <source>
        <dbReference type="ARBA" id="ARBA00008343"/>
    </source>
</evidence>
<dbReference type="SUPFAM" id="SSF48150">
    <property type="entry name" value="DNA-glycosylase"/>
    <property type="match status" value="1"/>
</dbReference>
<keyword evidence="13 14" id="KW-0326">Glycosidase</keyword>
<comment type="catalytic activity">
    <reaction evidence="1 14">
        <text>Hydrolyzes free adenine bases from 7,8-dihydro-8-oxoguanine:adenine mismatched double-stranded DNA, leaving an apurinic site.</text>
        <dbReference type="EC" id="3.2.2.31"/>
    </reaction>
</comment>
<dbReference type="NCBIfam" id="TIGR01084">
    <property type="entry name" value="mutY"/>
    <property type="match status" value="1"/>
</dbReference>
<dbReference type="InterPro" id="IPR000445">
    <property type="entry name" value="HhH_motif"/>
</dbReference>
<dbReference type="GO" id="GO:0006298">
    <property type="term" value="P:mismatch repair"/>
    <property type="evidence" value="ECO:0007669"/>
    <property type="project" value="TreeGrafter"/>
</dbReference>
<dbReference type="Gene3D" id="1.10.340.30">
    <property type="entry name" value="Hypothetical protein, domain 2"/>
    <property type="match status" value="1"/>
</dbReference>
<dbReference type="SUPFAM" id="SSF55811">
    <property type="entry name" value="Nudix"/>
    <property type="match status" value="1"/>
</dbReference>
<evidence type="ECO:0000256" key="7">
    <source>
        <dbReference type="ARBA" id="ARBA00022723"/>
    </source>
</evidence>
<dbReference type="Gene3D" id="1.10.1670.10">
    <property type="entry name" value="Helix-hairpin-Helix base-excision DNA repair enzymes (C-terminal)"/>
    <property type="match status" value="1"/>
</dbReference>
<protein>
    <recommendedName>
        <fullName evidence="5 14">Adenine DNA glycosylase</fullName>
        <ecNumber evidence="4 14">3.2.2.31</ecNumber>
    </recommendedName>
</protein>